<evidence type="ECO:0000256" key="3">
    <source>
        <dbReference type="ARBA" id="ARBA00023163"/>
    </source>
</evidence>
<dbReference type="InterPro" id="IPR036388">
    <property type="entry name" value="WH-like_DNA-bd_sf"/>
</dbReference>
<dbReference type="Proteomes" id="UP000724686">
    <property type="component" value="Unassembled WGS sequence"/>
</dbReference>
<name>A0ABS2U7E1_9LEPT</name>
<sequence length="156" mass="17955">MREGIDSSLILFLITGLRDSILNEIEIEYKKSPVQPLLPAQGAVLCALSKRKQSMRDISAKILRNQSSITPIIQSLENLKLIARTPSEKDLRITLVNLTESGVLARKEILRLSRKVHLWLFSGTTTKDRSELFRILHRMRENLIQKHTDRTRTKNK</sequence>
<dbReference type="PANTHER" id="PTHR42756">
    <property type="entry name" value="TRANSCRIPTIONAL REGULATOR, MARR"/>
    <property type="match status" value="1"/>
</dbReference>
<evidence type="ECO:0000256" key="2">
    <source>
        <dbReference type="ARBA" id="ARBA00023125"/>
    </source>
</evidence>
<organism evidence="5 6">
    <name type="scientific">Leptospira ainlahdjerensis</name>
    <dbReference type="NCBI Taxonomy" id="2810033"/>
    <lineage>
        <taxon>Bacteria</taxon>
        <taxon>Pseudomonadati</taxon>
        <taxon>Spirochaetota</taxon>
        <taxon>Spirochaetia</taxon>
        <taxon>Leptospirales</taxon>
        <taxon>Leptospiraceae</taxon>
        <taxon>Leptospira</taxon>
    </lineage>
</organism>
<dbReference type="EMBL" id="JAFFPU010000016">
    <property type="protein sequence ID" value="MBM9576271.1"/>
    <property type="molecule type" value="Genomic_DNA"/>
</dbReference>
<accession>A0ABS2U7E1</accession>
<gene>
    <name evidence="5" type="ORF">JWG45_03800</name>
</gene>
<evidence type="ECO:0000256" key="1">
    <source>
        <dbReference type="ARBA" id="ARBA00023015"/>
    </source>
</evidence>
<evidence type="ECO:0000313" key="5">
    <source>
        <dbReference type="EMBL" id="MBM9576271.1"/>
    </source>
</evidence>
<comment type="caution">
    <text evidence="5">The sequence shown here is derived from an EMBL/GenBank/DDBJ whole genome shotgun (WGS) entry which is preliminary data.</text>
</comment>
<dbReference type="SMART" id="SM00347">
    <property type="entry name" value="HTH_MARR"/>
    <property type="match status" value="1"/>
</dbReference>
<dbReference type="PANTHER" id="PTHR42756:SF1">
    <property type="entry name" value="TRANSCRIPTIONAL REPRESSOR OF EMRAB OPERON"/>
    <property type="match status" value="1"/>
</dbReference>
<dbReference type="RefSeq" id="WP_205278459.1">
    <property type="nucleotide sequence ID" value="NZ_JAFFPU010000016.1"/>
</dbReference>
<feature type="domain" description="HTH marR-type" evidence="4">
    <location>
        <begin position="1"/>
        <end position="141"/>
    </location>
</feature>
<reference evidence="5 6" key="1">
    <citation type="submission" date="2021-02" db="EMBL/GenBank/DDBJ databases">
        <title>Leptospira ainlahdjerensis sp. nov., Leptospira ainazelensis sp. nov., Leptospira abararensis sp. nov. and Leptospira chreensis sp. nov., four new species isolated from water sources in Algeria.</title>
        <authorList>
            <person name="Amara Korba A."/>
            <person name="Kainiu M."/>
            <person name="Vincent A.T."/>
            <person name="Mariet J.-F."/>
            <person name="Veyrier F.J."/>
            <person name="Goarant C."/>
            <person name="Picardeau M."/>
        </authorList>
    </citation>
    <scope>NUCLEOTIDE SEQUENCE [LARGE SCALE GENOMIC DNA]</scope>
    <source>
        <strain evidence="5 6">201903070</strain>
    </source>
</reference>
<protein>
    <submittedName>
        <fullName evidence="5">Winged helix-turn-helix transcriptional regulator</fullName>
    </submittedName>
</protein>
<dbReference type="SUPFAM" id="SSF46785">
    <property type="entry name" value="Winged helix' DNA-binding domain"/>
    <property type="match status" value="1"/>
</dbReference>
<dbReference type="PROSITE" id="PS50995">
    <property type="entry name" value="HTH_MARR_2"/>
    <property type="match status" value="1"/>
</dbReference>
<keyword evidence="6" id="KW-1185">Reference proteome</keyword>
<dbReference type="InterPro" id="IPR000835">
    <property type="entry name" value="HTH_MarR-typ"/>
</dbReference>
<dbReference type="Gene3D" id="1.10.10.10">
    <property type="entry name" value="Winged helix-like DNA-binding domain superfamily/Winged helix DNA-binding domain"/>
    <property type="match status" value="1"/>
</dbReference>
<dbReference type="Pfam" id="PF13463">
    <property type="entry name" value="HTH_27"/>
    <property type="match status" value="1"/>
</dbReference>
<evidence type="ECO:0000313" key="6">
    <source>
        <dbReference type="Proteomes" id="UP000724686"/>
    </source>
</evidence>
<evidence type="ECO:0000259" key="4">
    <source>
        <dbReference type="PROSITE" id="PS50995"/>
    </source>
</evidence>
<keyword evidence="2" id="KW-0238">DNA-binding</keyword>
<keyword evidence="3" id="KW-0804">Transcription</keyword>
<dbReference type="InterPro" id="IPR036390">
    <property type="entry name" value="WH_DNA-bd_sf"/>
</dbReference>
<keyword evidence="1" id="KW-0805">Transcription regulation</keyword>
<proteinExistence type="predicted"/>